<comment type="subcellular location">
    <subcellularLocation>
        <location evidence="1">Golgi apparatus membrane</location>
        <topology evidence="1">Multi-pass membrane protein</topology>
    </subcellularLocation>
</comment>
<keyword evidence="8 11" id="KW-0406">Ion transport</keyword>
<sequence>MAGYWRLCSSIYISVCLGVLAAANEQNPMTSSPMSSIINFHNKSSNVSNGTTQPPVITTLRATTVTTTEEAPASAEEEHEKSMEIFFILLVVGLCIFVIYFLIKHRFHYLPESVAVVFLGALVGLITKFLTHFNVGNWRQEEELDPTIFFLILLPPIIFESGYSLHKGNFFANIGTILLFAVFGTAISATVVGGGVYVLGQAGIVFKLSVVESFAFGSMISAVDPVATLAIFHALDVDPTLNMLVFGESVLNDAVSIVMTNAVVGEEGKESTSFLSAAGHFFTMFIGSACIGIAFALFSALLLKHVNLRRIPSLELAFILIFSYAPYGLAEGLKLSGIMAILFCGIVMSHYTHFNLSSQTQVTVQQIFRTIAFMTETCIFAYLGMAIFSLKHNFKPAFVAWSIVLCLVGRAVNIFPLSSLANLFRAVKISRKMQCIMWFSGLRGAVAFSLSTQLQFGGEQRSVLVTSTLVIVLFTILFLGGATLPLLKCLQAERNSNKYDISLSKTEVEDKALDSEQITDDEWRLPKRALTGFARLDAKYFMPFFTINVARTEANARSSERQNLNSMYSEVSDDSEREIDQSAESHRL</sequence>
<evidence type="ECO:0000256" key="4">
    <source>
        <dbReference type="ARBA" id="ARBA00022692"/>
    </source>
</evidence>
<dbReference type="Pfam" id="PF00999">
    <property type="entry name" value="Na_H_Exchanger"/>
    <property type="match status" value="1"/>
</dbReference>
<dbReference type="GO" id="GO:0005886">
    <property type="term" value="C:plasma membrane"/>
    <property type="evidence" value="ECO:0007669"/>
    <property type="project" value="TreeGrafter"/>
</dbReference>
<dbReference type="Gene3D" id="6.10.140.1330">
    <property type="match status" value="1"/>
</dbReference>
<feature type="transmembrane region" description="Helical" evidence="13">
    <location>
        <begin position="115"/>
        <end position="135"/>
    </location>
</feature>
<dbReference type="InterPro" id="IPR018422">
    <property type="entry name" value="Cation/H_exchanger_CPA1"/>
</dbReference>
<keyword evidence="5 13" id="KW-1133">Transmembrane helix</keyword>
<keyword evidence="2 11" id="KW-0813">Transport</keyword>
<dbReference type="PRINTS" id="PR01084">
    <property type="entry name" value="NAHEXCHNGR"/>
</dbReference>
<feature type="compositionally biased region" description="Polar residues" evidence="12">
    <location>
        <begin position="556"/>
        <end position="569"/>
    </location>
</feature>
<keyword evidence="17" id="KW-1185">Reference proteome</keyword>
<keyword evidence="9 13" id="KW-0472">Membrane</keyword>
<dbReference type="Proteomes" id="UP001152795">
    <property type="component" value="Unassembled WGS sequence"/>
</dbReference>
<evidence type="ECO:0000256" key="9">
    <source>
        <dbReference type="ARBA" id="ARBA00023136"/>
    </source>
</evidence>
<reference evidence="16" key="1">
    <citation type="submission" date="2020-04" db="EMBL/GenBank/DDBJ databases">
        <authorList>
            <person name="Alioto T."/>
            <person name="Alioto T."/>
            <person name="Gomez Garrido J."/>
        </authorList>
    </citation>
    <scope>NUCLEOTIDE SEQUENCE</scope>
    <source>
        <strain evidence="16">A484AB</strain>
    </source>
</reference>
<feature type="transmembrane region" description="Helical" evidence="13">
    <location>
        <begin position="177"/>
        <end position="199"/>
    </location>
</feature>
<keyword evidence="14" id="KW-0732">Signal</keyword>
<dbReference type="NCBIfam" id="TIGR00840">
    <property type="entry name" value="b_cpa1"/>
    <property type="match status" value="1"/>
</dbReference>
<keyword evidence="4 11" id="KW-0812">Transmembrane</keyword>
<feature type="transmembrane region" description="Helical" evidence="13">
    <location>
        <begin position="85"/>
        <end position="103"/>
    </location>
</feature>
<organism evidence="16 17">
    <name type="scientific">Paramuricea clavata</name>
    <name type="common">Red gorgonian</name>
    <name type="synonym">Violescent sea-whip</name>
    <dbReference type="NCBI Taxonomy" id="317549"/>
    <lineage>
        <taxon>Eukaryota</taxon>
        <taxon>Metazoa</taxon>
        <taxon>Cnidaria</taxon>
        <taxon>Anthozoa</taxon>
        <taxon>Octocorallia</taxon>
        <taxon>Malacalcyonacea</taxon>
        <taxon>Plexauridae</taxon>
        <taxon>Paramuricea</taxon>
    </lineage>
</organism>
<dbReference type="GO" id="GO:0051453">
    <property type="term" value="P:regulation of intracellular pH"/>
    <property type="evidence" value="ECO:0007669"/>
    <property type="project" value="TreeGrafter"/>
</dbReference>
<evidence type="ECO:0000256" key="14">
    <source>
        <dbReference type="SAM" id="SignalP"/>
    </source>
</evidence>
<dbReference type="PANTHER" id="PTHR10110:SF191">
    <property type="entry name" value="SODIUM_HYDROGEN EXCHANGER 8"/>
    <property type="match status" value="1"/>
</dbReference>
<feature type="domain" description="Cation/H+ exchanger transmembrane" evidence="15">
    <location>
        <begin position="96"/>
        <end position="488"/>
    </location>
</feature>
<keyword evidence="3 11" id="KW-0050">Antiport</keyword>
<feature type="transmembrane region" description="Helical" evidence="13">
    <location>
        <begin position="310"/>
        <end position="329"/>
    </location>
</feature>
<evidence type="ECO:0000256" key="7">
    <source>
        <dbReference type="ARBA" id="ARBA00023053"/>
    </source>
</evidence>
<feature type="transmembrane region" description="Helical" evidence="13">
    <location>
        <begin position="147"/>
        <end position="165"/>
    </location>
</feature>
<keyword evidence="7" id="KW-0915">Sodium</keyword>
<comment type="caution">
    <text evidence="16">The sequence shown here is derived from an EMBL/GenBank/DDBJ whole genome shotgun (WGS) entry which is preliminary data.</text>
</comment>
<proteinExistence type="inferred from homology"/>
<protein>
    <recommendedName>
        <fullName evidence="11">Sodium/hydrogen exchanger</fullName>
    </recommendedName>
</protein>
<evidence type="ECO:0000259" key="15">
    <source>
        <dbReference type="Pfam" id="PF00999"/>
    </source>
</evidence>
<dbReference type="EMBL" id="CACRXK020004021">
    <property type="protein sequence ID" value="CAB4001184.1"/>
    <property type="molecule type" value="Genomic_DNA"/>
</dbReference>
<dbReference type="InterPro" id="IPR004709">
    <property type="entry name" value="NaH_exchanger"/>
</dbReference>
<feature type="signal peptide" evidence="14">
    <location>
        <begin position="1"/>
        <end position="23"/>
    </location>
</feature>
<gene>
    <name evidence="16" type="ORF">PACLA_8A055027</name>
</gene>
<evidence type="ECO:0000256" key="3">
    <source>
        <dbReference type="ARBA" id="ARBA00022449"/>
    </source>
</evidence>
<dbReference type="GO" id="GO:0015385">
    <property type="term" value="F:sodium:proton antiporter activity"/>
    <property type="evidence" value="ECO:0007669"/>
    <property type="project" value="InterPro"/>
</dbReference>
<evidence type="ECO:0000256" key="12">
    <source>
        <dbReference type="SAM" id="MobiDB-lite"/>
    </source>
</evidence>
<feature type="compositionally biased region" description="Basic and acidic residues" evidence="12">
    <location>
        <begin position="578"/>
        <end position="588"/>
    </location>
</feature>
<evidence type="ECO:0000313" key="17">
    <source>
        <dbReference type="Proteomes" id="UP001152795"/>
    </source>
</evidence>
<feature type="transmembrane region" description="Helical" evidence="13">
    <location>
        <begin position="400"/>
        <end position="424"/>
    </location>
</feature>
<evidence type="ECO:0000256" key="13">
    <source>
        <dbReference type="SAM" id="Phobius"/>
    </source>
</evidence>
<evidence type="ECO:0000256" key="1">
    <source>
        <dbReference type="ARBA" id="ARBA00004653"/>
    </source>
</evidence>
<dbReference type="GO" id="GO:0015386">
    <property type="term" value="F:potassium:proton antiporter activity"/>
    <property type="evidence" value="ECO:0007669"/>
    <property type="project" value="TreeGrafter"/>
</dbReference>
<comment type="similarity">
    <text evidence="11">Belongs to the monovalent cation:proton antiporter 1 (CPA1) transporter (TC 2.A.36) family.</text>
</comment>
<accession>A0A7D9I5Z4</accession>
<dbReference type="GO" id="GO:0098719">
    <property type="term" value="P:sodium ion import across plasma membrane"/>
    <property type="evidence" value="ECO:0007669"/>
    <property type="project" value="TreeGrafter"/>
</dbReference>
<evidence type="ECO:0000256" key="2">
    <source>
        <dbReference type="ARBA" id="ARBA00022448"/>
    </source>
</evidence>
<feature type="chain" id="PRO_5043377710" description="Sodium/hydrogen exchanger" evidence="14">
    <location>
        <begin position="24"/>
        <end position="588"/>
    </location>
</feature>
<evidence type="ECO:0000256" key="11">
    <source>
        <dbReference type="RuleBase" id="RU003722"/>
    </source>
</evidence>
<evidence type="ECO:0000256" key="6">
    <source>
        <dbReference type="ARBA" id="ARBA00023034"/>
    </source>
</evidence>
<dbReference type="GO" id="GO:0000139">
    <property type="term" value="C:Golgi membrane"/>
    <property type="evidence" value="ECO:0007669"/>
    <property type="project" value="UniProtKB-SubCell"/>
</dbReference>
<feature type="transmembrane region" description="Helical" evidence="13">
    <location>
        <begin position="462"/>
        <end position="487"/>
    </location>
</feature>
<dbReference type="AlphaFoldDB" id="A0A7D9I5Z4"/>
<evidence type="ECO:0000256" key="10">
    <source>
        <dbReference type="ARBA" id="ARBA00023201"/>
    </source>
</evidence>
<keyword evidence="6" id="KW-0333">Golgi apparatus</keyword>
<keyword evidence="10 11" id="KW-0739">Sodium transport</keyword>
<evidence type="ECO:0000256" key="5">
    <source>
        <dbReference type="ARBA" id="ARBA00022989"/>
    </source>
</evidence>
<dbReference type="InterPro" id="IPR006153">
    <property type="entry name" value="Cation/H_exchanger_TM"/>
</dbReference>
<dbReference type="PANTHER" id="PTHR10110">
    <property type="entry name" value="SODIUM/HYDROGEN EXCHANGER"/>
    <property type="match status" value="1"/>
</dbReference>
<evidence type="ECO:0000256" key="8">
    <source>
        <dbReference type="ARBA" id="ARBA00023065"/>
    </source>
</evidence>
<feature type="transmembrane region" description="Helical" evidence="13">
    <location>
        <begin position="366"/>
        <end position="388"/>
    </location>
</feature>
<dbReference type="OrthoDB" id="196264at2759"/>
<evidence type="ECO:0000313" key="16">
    <source>
        <dbReference type="EMBL" id="CAB4001184.1"/>
    </source>
</evidence>
<feature type="transmembrane region" description="Helical" evidence="13">
    <location>
        <begin position="335"/>
        <end position="354"/>
    </location>
</feature>
<feature type="transmembrane region" description="Helical" evidence="13">
    <location>
        <begin position="281"/>
        <end position="303"/>
    </location>
</feature>
<name>A0A7D9I5Z4_PARCT</name>
<feature type="region of interest" description="Disordered" evidence="12">
    <location>
        <begin position="556"/>
        <end position="588"/>
    </location>
</feature>